<evidence type="ECO:0000313" key="9">
    <source>
        <dbReference type="Proteomes" id="UP000199019"/>
    </source>
</evidence>
<feature type="transmembrane region" description="Helical" evidence="6">
    <location>
        <begin position="91"/>
        <end position="108"/>
    </location>
</feature>
<dbReference type="PANTHER" id="PTHR32322:SF9">
    <property type="entry name" value="AMINO-ACID METABOLITE EFFLUX PUMP-RELATED"/>
    <property type="match status" value="1"/>
</dbReference>
<dbReference type="Proteomes" id="UP000199019">
    <property type="component" value="Unassembled WGS sequence"/>
</dbReference>
<evidence type="ECO:0000256" key="2">
    <source>
        <dbReference type="ARBA" id="ARBA00007362"/>
    </source>
</evidence>
<evidence type="ECO:0000313" key="8">
    <source>
        <dbReference type="EMBL" id="SES40871.1"/>
    </source>
</evidence>
<evidence type="ECO:0000256" key="3">
    <source>
        <dbReference type="ARBA" id="ARBA00022692"/>
    </source>
</evidence>
<dbReference type="InterPro" id="IPR050638">
    <property type="entry name" value="AA-Vitamin_Transporters"/>
</dbReference>
<keyword evidence="3 6" id="KW-0812">Transmembrane</keyword>
<dbReference type="RefSeq" id="WP_091760881.1">
    <property type="nucleotide sequence ID" value="NZ_FOHB01000006.1"/>
</dbReference>
<feature type="transmembrane region" description="Helical" evidence="6">
    <location>
        <begin position="115"/>
        <end position="134"/>
    </location>
</feature>
<keyword evidence="4 6" id="KW-1133">Transmembrane helix</keyword>
<feature type="domain" description="EamA" evidence="7">
    <location>
        <begin position="8"/>
        <end position="131"/>
    </location>
</feature>
<proteinExistence type="inferred from homology"/>
<comment type="subcellular location">
    <subcellularLocation>
        <location evidence="1">Membrane</location>
        <topology evidence="1">Multi-pass membrane protein</topology>
    </subcellularLocation>
</comment>
<dbReference type="SUPFAM" id="SSF103481">
    <property type="entry name" value="Multidrug resistance efflux transporter EmrE"/>
    <property type="match status" value="2"/>
</dbReference>
<accession>A0A1H9X4A5</accession>
<dbReference type="InterPro" id="IPR037185">
    <property type="entry name" value="EmrE-like"/>
</dbReference>
<feature type="transmembrane region" description="Helical" evidence="6">
    <location>
        <begin position="171"/>
        <end position="190"/>
    </location>
</feature>
<evidence type="ECO:0000256" key="6">
    <source>
        <dbReference type="SAM" id="Phobius"/>
    </source>
</evidence>
<dbReference type="AlphaFoldDB" id="A0A1H9X4A5"/>
<name>A0A1H9X4A5_9MICO</name>
<dbReference type="OrthoDB" id="9812521at2"/>
<feature type="transmembrane region" description="Helical" evidence="6">
    <location>
        <begin position="140"/>
        <end position="159"/>
    </location>
</feature>
<feature type="transmembrane region" description="Helical" evidence="6">
    <location>
        <begin position="263"/>
        <end position="282"/>
    </location>
</feature>
<evidence type="ECO:0000259" key="7">
    <source>
        <dbReference type="Pfam" id="PF00892"/>
    </source>
</evidence>
<evidence type="ECO:0000256" key="1">
    <source>
        <dbReference type="ARBA" id="ARBA00004141"/>
    </source>
</evidence>
<keyword evidence="9" id="KW-1185">Reference proteome</keyword>
<reference evidence="9" key="1">
    <citation type="submission" date="2016-10" db="EMBL/GenBank/DDBJ databases">
        <authorList>
            <person name="Varghese N."/>
            <person name="Submissions S."/>
        </authorList>
    </citation>
    <scope>NUCLEOTIDE SEQUENCE [LARGE SCALE GENOMIC DNA]</scope>
    <source>
        <strain evidence="9">CGMCC 1.6963</strain>
    </source>
</reference>
<dbReference type="Pfam" id="PF00892">
    <property type="entry name" value="EamA"/>
    <property type="match status" value="2"/>
</dbReference>
<feature type="domain" description="EamA" evidence="7">
    <location>
        <begin position="143"/>
        <end position="278"/>
    </location>
</feature>
<gene>
    <name evidence="8" type="ORF">SAMN05216199_3424</name>
</gene>
<dbReference type="STRING" id="587636.SAMN05216199_3424"/>
<keyword evidence="5 6" id="KW-0472">Membrane</keyword>
<protein>
    <submittedName>
        <fullName evidence="8">O-acetylserine/cysteine efflux transporter</fullName>
    </submittedName>
</protein>
<dbReference type="GO" id="GO:0016020">
    <property type="term" value="C:membrane"/>
    <property type="evidence" value="ECO:0007669"/>
    <property type="project" value="UniProtKB-SubCell"/>
</dbReference>
<feature type="transmembrane region" description="Helical" evidence="6">
    <location>
        <begin position="238"/>
        <end position="257"/>
    </location>
</feature>
<dbReference type="EMBL" id="FOHB01000006">
    <property type="protein sequence ID" value="SES40871.1"/>
    <property type="molecule type" value="Genomic_DNA"/>
</dbReference>
<feature type="transmembrane region" description="Helical" evidence="6">
    <location>
        <begin position="32"/>
        <end position="51"/>
    </location>
</feature>
<organism evidence="8 9">
    <name type="scientific">Pedococcus cremeus</name>
    <dbReference type="NCBI Taxonomy" id="587636"/>
    <lineage>
        <taxon>Bacteria</taxon>
        <taxon>Bacillati</taxon>
        <taxon>Actinomycetota</taxon>
        <taxon>Actinomycetes</taxon>
        <taxon>Micrococcales</taxon>
        <taxon>Intrasporangiaceae</taxon>
        <taxon>Pedococcus</taxon>
    </lineage>
</organism>
<feature type="transmembrane region" description="Helical" evidence="6">
    <location>
        <begin position="58"/>
        <end position="79"/>
    </location>
</feature>
<sequence>MSRRDATLATLVAVIWGANFLAIDRGLAAVPPLLFVALRFLLVCFPAVFLVPRPDIPWRVVLLIGLTMSLGQFGLVYLAMHLGMPTGLTPLVLQSQVLFTVVFAGLALREHPSGWQRVGVGIGAVGLVVVALGRSATAPLLPLLLVVGAAMSWAAGNVLARRARSASGVSLVVWSGLVVPLPMLGLSVVFEGPHALGSLVTSPDLVAVACALFTAYVSSLLGYGIWNSLLRRHPAAAVVPFTMLVPVVGMAAAWLVLGEVPSPLEAAGGALLLAGVATTALMQRRRSRVAEAAQQAGSLLERSPA</sequence>
<evidence type="ECO:0000256" key="4">
    <source>
        <dbReference type="ARBA" id="ARBA00022989"/>
    </source>
</evidence>
<comment type="similarity">
    <text evidence="2">Belongs to the EamA transporter family.</text>
</comment>
<evidence type="ECO:0000256" key="5">
    <source>
        <dbReference type="ARBA" id="ARBA00023136"/>
    </source>
</evidence>
<feature type="transmembrane region" description="Helical" evidence="6">
    <location>
        <begin position="205"/>
        <end position="226"/>
    </location>
</feature>
<dbReference type="InterPro" id="IPR000620">
    <property type="entry name" value="EamA_dom"/>
</dbReference>
<dbReference type="PANTHER" id="PTHR32322">
    <property type="entry name" value="INNER MEMBRANE TRANSPORTER"/>
    <property type="match status" value="1"/>
</dbReference>